<organism evidence="11 16">
    <name type="scientific">Cafeteria roenbergensis</name>
    <name type="common">Marine flagellate</name>
    <dbReference type="NCBI Taxonomy" id="33653"/>
    <lineage>
        <taxon>Eukaryota</taxon>
        <taxon>Sar</taxon>
        <taxon>Stramenopiles</taxon>
        <taxon>Bigyra</taxon>
        <taxon>Opalozoa</taxon>
        <taxon>Bicosoecida</taxon>
        <taxon>Cafeteriaceae</taxon>
        <taxon>Cafeteria</taxon>
    </lineage>
</organism>
<evidence type="ECO:0000256" key="9">
    <source>
        <dbReference type="RuleBase" id="RU362118"/>
    </source>
</evidence>
<dbReference type="EMBL" id="HBET01007773">
    <property type="protein sequence ID" value="CAD8560897.1"/>
    <property type="molecule type" value="Transcribed_RNA"/>
</dbReference>
<evidence type="ECO:0000256" key="3">
    <source>
        <dbReference type="ARBA" id="ARBA00009077"/>
    </source>
</evidence>
<gene>
    <name evidence="10" type="ORF">CROE0942_LOCUS5252</name>
    <name evidence="13" type="ORF">FNF27_07091</name>
    <name evidence="12" type="ORF">FNF28_04721</name>
    <name evidence="11" type="ORF">FNF31_06779</name>
</gene>
<evidence type="ECO:0000313" key="12">
    <source>
        <dbReference type="EMBL" id="KAA0162384.1"/>
    </source>
</evidence>
<dbReference type="AlphaFoldDB" id="A0A5A8CFH0"/>
<keyword evidence="5 8" id="KW-0663">Pyridoxal phosphate</keyword>
<dbReference type="Proteomes" id="UP000324907">
    <property type="component" value="Unassembled WGS sequence"/>
</dbReference>
<dbReference type="EMBL" id="VLTL01000081">
    <property type="protein sequence ID" value="KAA0162384.1"/>
    <property type="molecule type" value="Genomic_DNA"/>
</dbReference>
<evidence type="ECO:0000313" key="15">
    <source>
        <dbReference type="Proteomes" id="UP000324907"/>
    </source>
</evidence>
<dbReference type="GO" id="GO:0004123">
    <property type="term" value="F:cystathionine gamma-lyase activity"/>
    <property type="evidence" value="ECO:0007669"/>
    <property type="project" value="TreeGrafter"/>
</dbReference>
<dbReference type="EC" id="4.4.1.1" evidence="4"/>
<keyword evidence="6" id="KW-0198">Cysteine biosynthesis</keyword>
<dbReference type="EMBL" id="VLTM01000112">
    <property type="protein sequence ID" value="KAA0151762.1"/>
    <property type="molecule type" value="Genomic_DNA"/>
</dbReference>
<dbReference type="InterPro" id="IPR015421">
    <property type="entry name" value="PyrdxlP-dep_Trfase_major"/>
</dbReference>
<evidence type="ECO:0000313" key="10">
    <source>
        <dbReference type="EMBL" id="CAD8560897.1"/>
    </source>
</evidence>
<keyword evidence="6" id="KW-0028">Amino-acid biosynthesis</keyword>
<dbReference type="Proteomes" id="UP000325113">
    <property type="component" value="Unassembled WGS sequence"/>
</dbReference>
<accession>A0A5A8CFH0</accession>
<dbReference type="CDD" id="cd00614">
    <property type="entry name" value="CGS_like"/>
    <property type="match status" value="1"/>
</dbReference>
<comment type="pathway">
    <text evidence="2">Amino-acid biosynthesis; L-cysteine biosynthesis; L-cysteine from L-homocysteine and L-serine: step 2/2.</text>
</comment>
<dbReference type="PANTHER" id="PTHR11808">
    <property type="entry name" value="TRANS-SULFURATION ENZYME FAMILY MEMBER"/>
    <property type="match status" value="1"/>
</dbReference>
<evidence type="ECO:0000313" key="13">
    <source>
        <dbReference type="EMBL" id="KAA0168742.1"/>
    </source>
</evidence>
<dbReference type="SUPFAM" id="SSF53383">
    <property type="entry name" value="PLP-dependent transferases"/>
    <property type="match status" value="1"/>
</dbReference>
<dbReference type="PANTHER" id="PTHR11808:SF15">
    <property type="entry name" value="CYSTATHIONINE GAMMA-LYASE"/>
    <property type="match status" value="1"/>
</dbReference>
<dbReference type="Gene3D" id="3.90.1150.10">
    <property type="entry name" value="Aspartate Aminotransferase, domain 1"/>
    <property type="match status" value="1"/>
</dbReference>
<dbReference type="GO" id="GO:0030170">
    <property type="term" value="F:pyridoxal phosphate binding"/>
    <property type="evidence" value="ECO:0007669"/>
    <property type="project" value="InterPro"/>
</dbReference>
<evidence type="ECO:0000256" key="1">
    <source>
        <dbReference type="ARBA" id="ARBA00001933"/>
    </source>
</evidence>
<dbReference type="InterPro" id="IPR015424">
    <property type="entry name" value="PyrdxlP-dep_Trfase"/>
</dbReference>
<comment type="cofactor">
    <cofactor evidence="1 9">
        <name>pyridoxal 5'-phosphate</name>
        <dbReference type="ChEBI" id="CHEBI:597326"/>
    </cofactor>
</comment>
<dbReference type="FunFam" id="3.40.640.10:FF:000009">
    <property type="entry name" value="Cystathionine gamma-synthase homolog"/>
    <property type="match status" value="1"/>
</dbReference>
<dbReference type="InterPro" id="IPR000277">
    <property type="entry name" value="Cys/Met-Metab_PyrdxlP-dep_enz"/>
</dbReference>
<dbReference type="InterPro" id="IPR015422">
    <property type="entry name" value="PyrdxlP-dep_Trfase_small"/>
</dbReference>
<evidence type="ECO:0000313" key="11">
    <source>
        <dbReference type="EMBL" id="KAA0151762.1"/>
    </source>
</evidence>
<evidence type="ECO:0000256" key="2">
    <source>
        <dbReference type="ARBA" id="ARBA00005038"/>
    </source>
</evidence>
<dbReference type="GO" id="GO:0019343">
    <property type="term" value="P:cysteine biosynthetic process via cystathionine"/>
    <property type="evidence" value="ECO:0007669"/>
    <property type="project" value="TreeGrafter"/>
</dbReference>
<dbReference type="Gene3D" id="3.40.640.10">
    <property type="entry name" value="Type I PLP-dependent aspartate aminotransferase-like (Major domain)"/>
    <property type="match status" value="1"/>
</dbReference>
<dbReference type="OrthoDB" id="3512640at2759"/>
<evidence type="ECO:0000313" key="16">
    <source>
        <dbReference type="Proteomes" id="UP000325113"/>
    </source>
</evidence>
<feature type="modified residue" description="N6-(pyridoxal phosphate)lysine" evidence="8">
    <location>
        <position position="224"/>
    </location>
</feature>
<proteinExistence type="inferred from homology"/>
<name>A0A5A8CFH0_CAFRO</name>
<dbReference type="GO" id="GO:0005737">
    <property type="term" value="C:cytoplasm"/>
    <property type="evidence" value="ECO:0007669"/>
    <property type="project" value="TreeGrafter"/>
</dbReference>
<evidence type="ECO:0000256" key="7">
    <source>
        <dbReference type="ARBA" id="ARBA00029853"/>
    </source>
</evidence>
<dbReference type="EMBL" id="VLTO01000074">
    <property type="protein sequence ID" value="KAA0168742.1"/>
    <property type="molecule type" value="Genomic_DNA"/>
</dbReference>
<protein>
    <recommendedName>
        <fullName evidence="4">cystathionine gamma-lyase</fullName>
        <ecNumber evidence="4">4.4.1.1</ecNumber>
    </recommendedName>
    <alternativeName>
        <fullName evidence="7">Gamma-cystathionase</fullName>
    </alternativeName>
</protein>
<reference evidence="14 15" key="1">
    <citation type="submission" date="2019-07" db="EMBL/GenBank/DDBJ databases">
        <title>Genomes of Cafeteria roenbergensis.</title>
        <authorList>
            <person name="Fischer M.G."/>
            <person name="Hackl T."/>
            <person name="Roman M."/>
        </authorList>
    </citation>
    <scope>NUCLEOTIDE SEQUENCE [LARGE SCALE GENOMIC DNA]</scope>
    <source>
        <strain evidence="11 16">Cflag</strain>
        <strain evidence="13 14">E4-10P</strain>
        <strain evidence="12 15">RCC970-E3</strain>
    </source>
</reference>
<dbReference type="FunFam" id="3.90.1150.10:FF:000008">
    <property type="entry name" value="Cystathionine gamma-synthase"/>
    <property type="match status" value="1"/>
</dbReference>
<comment type="similarity">
    <text evidence="3 9">Belongs to the trans-sulfuration enzymes family.</text>
</comment>
<reference evidence="10" key="2">
    <citation type="submission" date="2021-01" db="EMBL/GenBank/DDBJ databases">
        <authorList>
            <person name="Corre E."/>
            <person name="Pelletier E."/>
            <person name="Niang G."/>
            <person name="Scheremetjew M."/>
            <person name="Finn R."/>
            <person name="Kale V."/>
            <person name="Holt S."/>
            <person name="Cochrane G."/>
            <person name="Meng A."/>
            <person name="Brown T."/>
            <person name="Cohen L."/>
        </authorList>
    </citation>
    <scope>NUCLEOTIDE SEQUENCE</scope>
    <source>
        <strain evidence="10">E4-10</strain>
    </source>
</reference>
<sequence length="415" mass="43798">MAAAASAGSSHDAHFAAKGFGTRVIHVGQAPDPVSGAVTTPISLSTTFVQTTPGLATGADQALSYGKGYEYSRTNNPTRAAFETALAAAEGGKHALAFGSGMAATTSLIHLLKSGDHVISIDDVYGGTQRYFRRTAAPTYGISFSFIDMTPEMLEAEFAKHPGTKMVWAETPTNPTLKVCDIEGIAAVAHKHGALLVVDNTFMSPWNQQPLSLGADISMNSVTKFINGHSDVVMGVVTVKCDELNEKLRFIQNGVGAVPGPHDSYLALRGLKTLHVRMQRHAENALVVAKALEASDMVEKVVYPGLDSHPQRALVLKQCKTGGGMITFYIKGGLPTARRFLESLKVFTLAESLGAVESLAESPAIMTHASVPAEQRAAIGLTDGLVRLSVGIEDEADLVEDIESALAAARAVLSE</sequence>
<dbReference type="PIRSF" id="PIRSF001434">
    <property type="entry name" value="CGS"/>
    <property type="match status" value="1"/>
</dbReference>
<evidence type="ECO:0000256" key="4">
    <source>
        <dbReference type="ARBA" id="ARBA00012085"/>
    </source>
</evidence>
<evidence type="ECO:0000256" key="5">
    <source>
        <dbReference type="ARBA" id="ARBA00022898"/>
    </source>
</evidence>
<dbReference type="Proteomes" id="UP000322899">
    <property type="component" value="Unassembled WGS sequence"/>
</dbReference>
<evidence type="ECO:0000313" key="14">
    <source>
        <dbReference type="Proteomes" id="UP000322899"/>
    </source>
</evidence>
<evidence type="ECO:0000256" key="6">
    <source>
        <dbReference type="ARBA" id="ARBA00023192"/>
    </source>
</evidence>
<dbReference type="GO" id="GO:0019346">
    <property type="term" value="P:transsulfuration"/>
    <property type="evidence" value="ECO:0007669"/>
    <property type="project" value="InterPro"/>
</dbReference>
<evidence type="ECO:0000256" key="8">
    <source>
        <dbReference type="PIRSR" id="PIRSR001434-2"/>
    </source>
</evidence>
<dbReference type="Pfam" id="PF01053">
    <property type="entry name" value="Cys_Met_Meta_PP"/>
    <property type="match status" value="1"/>
</dbReference>